<accession>E4WTM5</accession>
<sequence length="207" mass="23902">MTAGAVQNWEEDVIVIESSDEESGDSNDYSPKNLLKYEFNLLFSLRGLKTIADLPKDFCFKAAASCIHGAEAFKIFIENKEKEVERKKKELASFLVLPYELRCSETARLNAETHFFKICERIFLAENEEMYSDKDFQWFVECFKQLPGSERLYDNRKKKYIEEIAPHAHIDKLPDPTANLTVTTITETIVTVKEEPETELPDLNMNS</sequence>
<organism evidence="1">
    <name type="scientific">Oikopleura dioica</name>
    <name type="common">Tunicate</name>
    <dbReference type="NCBI Taxonomy" id="34765"/>
    <lineage>
        <taxon>Eukaryota</taxon>
        <taxon>Metazoa</taxon>
        <taxon>Chordata</taxon>
        <taxon>Tunicata</taxon>
        <taxon>Appendicularia</taxon>
        <taxon>Copelata</taxon>
        <taxon>Oikopleuridae</taxon>
        <taxon>Oikopleura</taxon>
    </lineage>
</organism>
<keyword evidence="2" id="KW-1185">Reference proteome</keyword>
<proteinExistence type="predicted"/>
<name>E4WTM5_OIKDI</name>
<evidence type="ECO:0000313" key="2">
    <source>
        <dbReference type="Proteomes" id="UP000001307"/>
    </source>
</evidence>
<dbReference type="Proteomes" id="UP000001307">
    <property type="component" value="Unassembled WGS sequence"/>
</dbReference>
<reference evidence="1" key="1">
    <citation type="journal article" date="2010" name="Science">
        <title>Plasticity of animal genome architecture unmasked by rapid evolution of a pelagic tunicate.</title>
        <authorList>
            <person name="Denoeud F."/>
            <person name="Henriet S."/>
            <person name="Mungpakdee S."/>
            <person name="Aury J.M."/>
            <person name="Da Silva C."/>
            <person name="Brinkmann H."/>
            <person name="Mikhaleva J."/>
            <person name="Olsen L.C."/>
            <person name="Jubin C."/>
            <person name="Canestro C."/>
            <person name="Bouquet J.M."/>
            <person name="Danks G."/>
            <person name="Poulain J."/>
            <person name="Campsteijn C."/>
            <person name="Adamski M."/>
            <person name="Cross I."/>
            <person name="Yadetie F."/>
            <person name="Muffato M."/>
            <person name="Louis A."/>
            <person name="Butcher S."/>
            <person name="Tsagkogeorga G."/>
            <person name="Konrad A."/>
            <person name="Singh S."/>
            <person name="Jensen M.F."/>
            <person name="Cong E.H."/>
            <person name="Eikeseth-Otteraa H."/>
            <person name="Noel B."/>
            <person name="Anthouard V."/>
            <person name="Porcel B.M."/>
            <person name="Kachouri-Lafond R."/>
            <person name="Nishino A."/>
            <person name="Ugolini M."/>
            <person name="Chourrout P."/>
            <person name="Nishida H."/>
            <person name="Aasland R."/>
            <person name="Huzurbazar S."/>
            <person name="Westhof E."/>
            <person name="Delsuc F."/>
            <person name="Lehrach H."/>
            <person name="Reinhardt R."/>
            <person name="Weissenbach J."/>
            <person name="Roy S.W."/>
            <person name="Artiguenave F."/>
            <person name="Postlethwait J.H."/>
            <person name="Manak J.R."/>
            <person name="Thompson E.M."/>
            <person name="Jaillon O."/>
            <person name="Du Pasquier L."/>
            <person name="Boudinot P."/>
            <person name="Liberles D.A."/>
            <person name="Volff J.N."/>
            <person name="Philippe H."/>
            <person name="Lenhard B."/>
            <person name="Roest Crollius H."/>
            <person name="Wincker P."/>
            <person name="Chourrout D."/>
        </authorList>
    </citation>
    <scope>NUCLEOTIDE SEQUENCE [LARGE SCALE GENOMIC DNA]</scope>
</reference>
<protein>
    <submittedName>
        <fullName evidence="1">Uncharacterized protein</fullName>
    </submittedName>
</protein>
<gene>
    <name evidence="1" type="ORF">GSOID_T00006290001</name>
</gene>
<dbReference type="AlphaFoldDB" id="E4WTM5"/>
<evidence type="ECO:0000313" key="1">
    <source>
        <dbReference type="EMBL" id="CBY07202.1"/>
    </source>
</evidence>
<dbReference type="EMBL" id="FN653016">
    <property type="protein sequence ID" value="CBY07202.1"/>
    <property type="molecule type" value="Genomic_DNA"/>
</dbReference>
<dbReference type="InParanoid" id="E4WTM5"/>